<evidence type="ECO:0000256" key="1">
    <source>
        <dbReference type="SAM" id="MobiDB-lite"/>
    </source>
</evidence>
<gene>
    <name evidence="2" type="ORF">HA222_01785</name>
    <name evidence="3" type="ORF">HA227_00440</name>
    <name evidence="4" type="ORF">J4478_00505</name>
</gene>
<feature type="compositionally biased region" description="Basic residues" evidence="1">
    <location>
        <begin position="1"/>
        <end position="20"/>
    </location>
</feature>
<dbReference type="Proteomes" id="UP000680185">
    <property type="component" value="Unassembled WGS sequence"/>
</dbReference>
<dbReference type="EMBL" id="JAGVWB010000004">
    <property type="protein sequence ID" value="MBS3057864.1"/>
    <property type="molecule type" value="Genomic_DNA"/>
</dbReference>
<dbReference type="EMBL" id="DUFJ01000009">
    <property type="protein sequence ID" value="HIH32698.1"/>
    <property type="molecule type" value="Genomic_DNA"/>
</dbReference>
<evidence type="ECO:0000313" key="2">
    <source>
        <dbReference type="EMBL" id="HIH21377.1"/>
    </source>
</evidence>
<organism evidence="2 6">
    <name type="scientific">Candidatus Iainarchaeum sp</name>
    <dbReference type="NCBI Taxonomy" id="3101447"/>
    <lineage>
        <taxon>Archaea</taxon>
        <taxon>Candidatus Iainarchaeota</taxon>
        <taxon>Candidatus Iainarchaeia</taxon>
        <taxon>Candidatus Iainarchaeales</taxon>
        <taxon>Candidatus Iainarchaeaceae</taxon>
        <taxon>Candidatus Iainarchaeum</taxon>
    </lineage>
</organism>
<reference evidence="4" key="3">
    <citation type="submission" date="2021-05" db="EMBL/GenBank/DDBJ databases">
        <title>Protein family content uncovers lineage relationships and bacterial pathway maintenance mechanisms in DPANN archaea.</title>
        <authorList>
            <person name="Castelle C.J."/>
            <person name="Meheust R."/>
            <person name="Jaffe A.L."/>
            <person name="Seitz K."/>
            <person name="Gong X."/>
            <person name="Baker B.J."/>
            <person name="Banfield J.F."/>
        </authorList>
    </citation>
    <scope>NUCLEOTIDE SEQUENCE</scope>
    <source>
        <strain evidence="4">RIFCSPLOWO2_01_FULL_43_13</strain>
    </source>
</reference>
<dbReference type="AlphaFoldDB" id="A0A7J4JZR1"/>
<accession>A0A7J4JZR1</accession>
<comment type="caution">
    <text evidence="2">The sequence shown here is derived from an EMBL/GenBank/DDBJ whole genome shotgun (WGS) entry which is preliminary data.</text>
</comment>
<sequence>MKGFMRRKTPAAQKARKKAKLPTLATNAKPVRISLAPGVAKMIAVKPLYEKIWLLSHSTNFATSNKMTVREIALFLGMHEIEVKELLEKKQREEKNENIQNH</sequence>
<protein>
    <submittedName>
        <fullName evidence="2">Uncharacterized protein</fullName>
    </submittedName>
</protein>
<dbReference type="Proteomes" id="UP000590964">
    <property type="component" value="Unassembled WGS sequence"/>
</dbReference>
<evidence type="ECO:0000313" key="4">
    <source>
        <dbReference type="EMBL" id="MBS3057864.1"/>
    </source>
</evidence>
<reference evidence="2 5" key="1">
    <citation type="journal article" date="2020" name="bioRxiv">
        <title>A rank-normalized archaeal taxonomy based on genome phylogeny resolves widespread incomplete and uneven classifications.</title>
        <authorList>
            <person name="Rinke C."/>
            <person name="Chuvochina M."/>
            <person name="Mussig A.J."/>
            <person name="Chaumeil P.-A."/>
            <person name="Waite D.W."/>
            <person name="Whitman W.B."/>
            <person name="Parks D.H."/>
            <person name="Hugenholtz P."/>
        </authorList>
    </citation>
    <scope>NUCLEOTIDE SEQUENCE</scope>
    <source>
        <strain evidence="2">UBA10191</strain>
    </source>
</reference>
<reference evidence="4" key="2">
    <citation type="submission" date="2021-03" db="EMBL/GenBank/DDBJ databases">
        <authorList>
            <person name="Jaffe A."/>
        </authorList>
    </citation>
    <scope>NUCLEOTIDE SEQUENCE</scope>
    <source>
        <strain evidence="4">RIFCSPLOWO2_01_FULL_43_13</strain>
    </source>
</reference>
<evidence type="ECO:0000313" key="6">
    <source>
        <dbReference type="Proteomes" id="UP000590964"/>
    </source>
</evidence>
<name>A0A7J4JZR1_9ARCH</name>
<evidence type="ECO:0000313" key="3">
    <source>
        <dbReference type="EMBL" id="HIH32698.1"/>
    </source>
</evidence>
<feature type="region of interest" description="Disordered" evidence="1">
    <location>
        <begin position="1"/>
        <end position="23"/>
    </location>
</feature>
<dbReference type="Proteomes" id="UP000527315">
    <property type="component" value="Unassembled WGS sequence"/>
</dbReference>
<evidence type="ECO:0000313" key="5">
    <source>
        <dbReference type="Proteomes" id="UP000527315"/>
    </source>
</evidence>
<dbReference type="EMBL" id="DUFW01000025">
    <property type="protein sequence ID" value="HIH21377.1"/>
    <property type="molecule type" value="Genomic_DNA"/>
</dbReference>
<proteinExistence type="predicted"/>